<dbReference type="GO" id="GO:0006261">
    <property type="term" value="P:DNA-templated DNA replication"/>
    <property type="evidence" value="ECO:0007669"/>
    <property type="project" value="TreeGrafter"/>
</dbReference>
<dbReference type="SUPFAM" id="SSF48019">
    <property type="entry name" value="post-AAA+ oligomerization domain-like"/>
    <property type="match status" value="1"/>
</dbReference>
<protein>
    <recommendedName>
        <fullName evidence="2">DNA polymerase III subunit delta</fullName>
        <ecNumber evidence="1">2.7.7.7</ecNumber>
    </recommendedName>
</protein>
<feature type="domain" description="DNA polymerase III delta N-terminal" evidence="9">
    <location>
        <begin position="4"/>
        <end position="120"/>
    </location>
</feature>
<reference evidence="11" key="1">
    <citation type="submission" date="2007-08" db="EMBL/GenBank/DDBJ databases">
        <authorList>
            <person name="Gloeckner G."/>
            <person name="Nowack E."/>
            <person name="Melkonian M."/>
        </authorList>
    </citation>
    <scope>NUCLEOTIDE SEQUENCE</scope>
</reference>
<dbReference type="GO" id="GO:0003887">
    <property type="term" value="F:DNA-directed DNA polymerase activity"/>
    <property type="evidence" value="ECO:0007669"/>
    <property type="project" value="UniProtKB-KW"/>
</dbReference>
<dbReference type="InterPro" id="IPR027417">
    <property type="entry name" value="P-loop_NTPase"/>
</dbReference>
<keyword evidence="4" id="KW-0548">Nucleotidyltransferase</keyword>
<evidence type="ECO:0000256" key="8">
    <source>
        <dbReference type="ARBA" id="ARBA00049244"/>
    </source>
</evidence>
<evidence type="ECO:0000256" key="6">
    <source>
        <dbReference type="ARBA" id="ARBA00022932"/>
    </source>
</evidence>
<name>B1X4L5_PAUCH</name>
<dbReference type="Pfam" id="PF06144">
    <property type="entry name" value="DNA_pol3_delta"/>
    <property type="match status" value="1"/>
</dbReference>
<dbReference type="AlphaFoldDB" id="B1X4L5"/>
<dbReference type="RefSeq" id="YP_002049094.1">
    <property type="nucleotide sequence ID" value="NC_011087.1"/>
</dbReference>
<sequence length="322" mass="36366">MPVYIYWGDDEAAIIQSIKTLIKEVIHPLWLEVNLSRFDGNQNSQTIQALEECITPPFGDGGRVTIINNNPFCNQCSSRLSNQLETSLKLIPEQCYLILISLDKPKAFLQTNKLLKKIAIEQKFMLPALWDYPNQKELVRQTIHKTGLRINNQALEVLSTAVGKDSMNLKNEIEKLALYSGHKIITAEAVVALIYLQSTNNLEIGIALIKGQIGEAISLIDILLDKNELGLRIVSALSSLIRGWLWVSLFYIQGEKDVVTIAKATGISNPKRIYIMHKQIKDYLPECFIPLLHQLLEVEFNLKQGINAKQAFRDGFLIGINR</sequence>
<dbReference type="PANTHER" id="PTHR34388">
    <property type="entry name" value="DNA POLYMERASE III SUBUNIT DELTA"/>
    <property type="match status" value="1"/>
</dbReference>
<feature type="domain" description="DNA polymerase III delta subunit-like C-terminal" evidence="10">
    <location>
        <begin position="207"/>
        <end position="317"/>
    </location>
</feature>
<dbReference type="InterPro" id="IPR010372">
    <property type="entry name" value="DNA_pol3_delta_N"/>
</dbReference>
<comment type="catalytic activity">
    <reaction evidence="8">
        <text>DNA(n) + a 2'-deoxyribonucleoside 5'-triphosphate = DNA(n+1) + diphosphate</text>
        <dbReference type="Rhea" id="RHEA:22508"/>
        <dbReference type="Rhea" id="RHEA-COMP:17339"/>
        <dbReference type="Rhea" id="RHEA-COMP:17340"/>
        <dbReference type="ChEBI" id="CHEBI:33019"/>
        <dbReference type="ChEBI" id="CHEBI:61560"/>
        <dbReference type="ChEBI" id="CHEBI:173112"/>
        <dbReference type="EC" id="2.7.7.7"/>
    </reaction>
</comment>
<dbReference type="SUPFAM" id="SSF52540">
    <property type="entry name" value="P-loop containing nucleoside triphosphate hydrolases"/>
    <property type="match status" value="1"/>
</dbReference>
<gene>
    <name evidence="11" type="ordered locus">PCC_0445</name>
</gene>
<comment type="similarity">
    <text evidence="7">Belongs to the DNA polymerase HolA subunit family.</text>
</comment>
<dbReference type="Gene3D" id="1.10.8.60">
    <property type="match status" value="1"/>
</dbReference>
<dbReference type="GO" id="GO:0003677">
    <property type="term" value="F:DNA binding"/>
    <property type="evidence" value="ECO:0007669"/>
    <property type="project" value="InterPro"/>
</dbReference>
<dbReference type="Gene3D" id="1.20.272.10">
    <property type="match status" value="1"/>
</dbReference>
<dbReference type="GO" id="GO:0009360">
    <property type="term" value="C:DNA polymerase III complex"/>
    <property type="evidence" value="ECO:0007669"/>
    <property type="project" value="InterPro"/>
</dbReference>
<evidence type="ECO:0000256" key="4">
    <source>
        <dbReference type="ARBA" id="ARBA00022695"/>
    </source>
</evidence>
<dbReference type="NCBIfam" id="TIGR01128">
    <property type="entry name" value="holA"/>
    <property type="match status" value="1"/>
</dbReference>
<evidence type="ECO:0000259" key="10">
    <source>
        <dbReference type="Pfam" id="PF21694"/>
    </source>
</evidence>
<keyword evidence="5" id="KW-0235">DNA replication</keyword>
<proteinExistence type="inferred from homology"/>
<geneLocation type="organellar chromatophore" evidence="11"/>
<evidence type="ECO:0000256" key="3">
    <source>
        <dbReference type="ARBA" id="ARBA00022679"/>
    </source>
</evidence>
<keyword evidence="11" id="KW-0934">Plastid</keyword>
<evidence type="ECO:0000256" key="7">
    <source>
        <dbReference type="ARBA" id="ARBA00034754"/>
    </source>
</evidence>
<keyword evidence="6" id="KW-0239">DNA-directed DNA polymerase</keyword>
<dbReference type="Gene3D" id="3.40.50.300">
    <property type="entry name" value="P-loop containing nucleotide triphosphate hydrolases"/>
    <property type="match status" value="1"/>
</dbReference>
<evidence type="ECO:0000313" key="11">
    <source>
        <dbReference type="EMBL" id="ACB42884.1"/>
    </source>
</evidence>
<accession>B1X4L5</accession>
<dbReference type="InterPro" id="IPR005790">
    <property type="entry name" value="DNA_polIII_delta"/>
</dbReference>
<dbReference type="PANTHER" id="PTHR34388:SF1">
    <property type="entry name" value="DNA POLYMERASE III SUBUNIT DELTA"/>
    <property type="match status" value="1"/>
</dbReference>
<dbReference type="EC" id="2.7.7.7" evidence="1"/>
<evidence type="ECO:0000256" key="1">
    <source>
        <dbReference type="ARBA" id="ARBA00012417"/>
    </source>
</evidence>
<evidence type="ECO:0000256" key="2">
    <source>
        <dbReference type="ARBA" id="ARBA00017703"/>
    </source>
</evidence>
<evidence type="ECO:0000259" key="9">
    <source>
        <dbReference type="Pfam" id="PF06144"/>
    </source>
</evidence>
<dbReference type="InterPro" id="IPR008921">
    <property type="entry name" value="DNA_pol3_clamp-load_cplx_C"/>
</dbReference>
<dbReference type="InterPro" id="IPR048466">
    <property type="entry name" value="DNA_pol3_delta-like_C"/>
</dbReference>
<dbReference type="EMBL" id="CP000815">
    <property type="protein sequence ID" value="ACB42884.1"/>
    <property type="molecule type" value="Genomic_DNA"/>
</dbReference>
<dbReference type="Pfam" id="PF21694">
    <property type="entry name" value="DNA_pol3_delta_C"/>
    <property type="match status" value="1"/>
</dbReference>
<organism evidence="11">
    <name type="scientific">Paulinella chromatophora</name>
    <dbReference type="NCBI Taxonomy" id="39717"/>
    <lineage>
        <taxon>Eukaryota</taxon>
        <taxon>Sar</taxon>
        <taxon>Rhizaria</taxon>
        <taxon>Cercozoa</taxon>
        <taxon>Imbricatea</taxon>
        <taxon>Silicofilosea</taxon>
        <taxon>Euglyphida</taxon>
        <taxon>Paulinellidae</taxon>
        <taxon>Paulinella</taxon>
    </lineage>
</organism>
<evidence type="ECO:0000256" key="5">
    <source>
        <dbReference type="ARBA" id="ARBA00022705"/>
    </source>
</evidence>
<reference evidence="11" key="2">
    <citation type="journal article" date="2008" name="Curr. Biol.">
        <title>Chromatophore genome sequence of Paulinella sheds light on acquisition of photosynthesis by eukaryotes.</title>
        <authorList>
            <person name="Nowack E.C.M."/>
            <person name="Melkonian M."/>
            <person name="Gloeckner G."/>
        </authorList>
    </citation>
    <scope>NUCLEOTIDE SEQUENCE [LARGE SCALE GENOMIC DNA]</scope>
</reference>
<keyword evidence="3" id="KW-0808">Transferase</keyword>
<dbReference type="GeneID" id="6481455"/>